<accession>A0A5B7G112</accession>
<gene>
    <name evidence="2" type="ORF">E2C01_044672</name>
</gene>
<evidence type="ECO:0000256" key="1">
    <source>
        <dbReference type="SAM" id="MobiDB-lite"/>
    </source>
</evidence>
<dbReference type="AlphaFoldDB" id="A0A5B7G112"/>
<proteinExistence type="predicted"/>
<dbReference type="EMBL" id="VSRR010009763">
    <property type="protein sequence ID" value="MPC50838.1"/>
    <property type="molecule type" value="Genomic_DNA"/>
</dbReference>
<reference evidence="2 3" key="1">
    <citation type="submission" date="2019-05" db="EMBL/GenBank/DDBJ databases">
        <title>Another draft genome of Portunus trituberculatus and its Hox gene families provides insights of decapod evolution.</title>
        <authorList>
            <person name="Jeong J.-H."/>
            <person name="Song I."/>
            <person name="Kim S."/>
            <person name="Choi T."/>
            <person name="Kim D."/>
            <person name="Ryu S."/>
            <person name="Kim W."/>
        </authorList>
    </citation>
    <scope>NUCLEOTIDE SEQUENCE [LARGE SCALE GENOMIC DNA]</scope>
    <source>
        <tissue evidence="2">Muscle</tissue>
    </source>
</reference>
<name>A0A5B7G112_PORTR</name>
<feature type="region of interest" description="Disordered" evidence="1">
    <location>
        <begin position="45"/>
        <end position="69"/>
    </location>
</feature>
<evidence type="ECO:0000313" key="2">
    <source>
        <dbReference type="EMBL" id="MPC50838.1"/>
    </source>
</evidence>
<organism evidence="2 3">
    <name type="scientific">Portunus trituberculatus</name>
    <name type="common">Swimming crab</name>
    <name type="synonym">Neptunus trituberculatus</name>
    <dbReference type="NCBI Taxonomy" id="210409"/>
    <lineage>
        <taxon>Eukaryota</taxon>
        <taxon>Metazoa</taxon>
        <taxon>Ecdysozoa</taxon>
        <taxon>Arthropoda</taxon>
        <taxon>Crustacea</taxon>
        <taxon>Multicrustacea</taxon>
        <taxon>Malacostraca</taxon>
        <taxon>Eumalacostraca</taxon>
        <taxon>Eucarida</taxon>
        <taxon>Decapoda</taxon>
        <taxon>Pleocyemata</taxon>
        <taxon>Brachyura</taxon>
        <taxon>Eubrachyura</taxon>
        <taxon>Portunoidea</taxon>
        <taxon>Portunidae</taxon>
        <taxon>Portuninae</taxon>
        <taxon>Portunus</taxon>
    </lineage>
</organism>
<evidence type="ECO:0000313" key="3">
    <source>
        <dbReference type="Proteomes" id="UP000324222"/>
    </source>
</evidence>
<protein>
    <submittedName>
        <fullName evidence="2">Uncharacterized protein</fullName>
    </submittedName>
</protein>
<dbReference type="Proteomes" id="UP000324222">
    <property type="component" value="Unassembled WGS sequence"/>
</dbReference>
<keyword evidence="3" id="KW-1185">Reference proteome</keyword>
<sequence length="86" mass="9006">MMWTLCGSHASCTGAPHEAPITPRCELGNDDGVARGDGDAALATGGSWWWRPRPHREDHAPRPPAAPPGLTGRLVIPPCLGAAMVC</sequence>
<comment type="caution">
    <text evidence="2">The sequence shown here is derived from an EMBL/GenBank/DDBJ whole genome shotgun (WGS) entry which is preliminary data.</text>
</comment>